<reference evidence="2" key="1">
    <citation type="submission" date="2022-01" db="EMBL/GenBank/DDBJ databases">
        <title>Genome Sequence Resource for Two Populations of Ditylenchus destructor, the Migratory Endoparasitic Phytonematode.</title>
        <authorList>
            <person name="Zhang H."/>
            <person name="Lin R."/>
            <person name="Xie B."/>
        </authorList>
    </citation>
    <scope>NUCLEOTIDE SEQUENCE</scope>
    <source>
        <strain evidence="2">BazhouSP</strain>
    </source>
</reference>
<comment type="caution">
    <text evidence="2">The sequence shown here is derived from an EMBL/GenBank/DDBJ whole genome shotgun (WGS) entry which is preliminary data.</text>
</comment>
<dbReference type="Proteomes" id="UP001201812">
    <property type="component" value="Unassembled WGS sequence"/>
</dbReference>
<protein>
    <submittedName>
        <fullName evidence="2">Uncharacterized protein</fullName>
    </submittedName>
</protein>
<evidence type="ECO:0000313" key="2">
    <source>
        <dbReference type="EMBL" id="KAI1710767.1"/>
    </source>
</evidence>
<sequence length="102" mass="10884">MEMCRRSTASQASRPGWGDSGGWMTDDCAPSTIGSTRPQSSMCMESSQMAELAGRGLEERGRTIASRMSGGSPRGNPVKSITVINTLSSLKPHSKHRARTKG</sequence>
<gene>
    <name evidence="2" type="ORF">DdX_10466</name>
</gene>
<feature type="region of interest" description="Disordered" evidence="1">
    <location>
        <begin position="1"/>
        <end position="55"/>
    </location>
</feature>
<feature type="compositionally biased region" description="Polar residues" evidence="1">
    <location>
        <begin position="32"/>
        <end position="49"/>
    </location>
</feature>
<name>A0AAD4N0I2_9BILA</name>
<accession>A0AAD4N0I2</accession>
<organism evidence="2 3">
    <name type="scientific">Ditylenchus destructor</name>
    <dbReference type="NCBI Taxonomy" id="166010"/>
    <lineage>
        <taxon>Eukaryota</taxon>
        <taxon>Metazoa</taxon>
        <taxon>Ecdysozoa</taxon>
        <taxon>Nematoda</taxon>
        <taxon>Chromadorea</taxon>
        <taxon>Rhabditida</taxon>
        <taxon>Tylenchina</taxon>
        <taxon>Tylenchomorpha</taxon>
        <taxon>Sphaerularioidea</taxon>
        <taxon>Anguinidae</taxon>
        <taxon>Anguininae</taxon>
        <taxon>Ditylenchus</taxon>
    </lineage>
</organism>
<evidence type="ECO:0000313" key="3">
    <source>
        <dbReference type="Proteomes" id="UP001201812"/>
    </source>
</evidence>
<evidence type="ECO:0000256" key="1">
    <source>
        <dbReference type="SAM" id="MobiDB-lite"/>
    </source>
</evidence>
<keyword evidence="3" id="KW-1185">Reference proteome</keyword>
<dbReference type="AlphaFoldDB" id="A0AAD4N0I2"/>
<dbReference type="EMBL" id="JAKKPZ010000024">
    <property type="protein sequence ID" value="KAI1710767.1"/>
    <property type="molecule type" value="Genomic_DNA"/>
</dbReference>
<proteinExistence type="predicted"/>